<sequence>MLKRRPVLVLCLHQIQQQSFDRHLTDRLAEQHVLQHFRVGRCLYRGQQQQQMAQPHTATLFVQQRDRLVLQQQHLVRCVQTGLIGPEQDERFQAGRFPVVDPGGTELLDRALQFHRQRVTPHWAAVITNSSAQASSSSSFWSLAGSCRNDGTVLAHFTARNSSLAADSSSMSVSLLPPPPDAIPALPPTGGKSSG</sequence>
<accession>A0A182Q1U5</accession>
<name>A0A182Q1U5_9DIPT</name>
<dbReference type="EnsemblMetazoa" id="AFAF001419-RA">
    <property type="protein sequence ID" value="AFAF001419-PA"/>
    <property type="gene ID" value="AFAF001419"/>
</dbReference>
<reference evidence="2" key="2">
    <citation type="submission" date="2020-05" db="UniProtKB">
        <authorList>
            <consortium name="EnsemblMetazoa"/>
        </authorList>
    </citation>
    <scope>IDENTIFICATION</scope>
    <source>
        <strain evidence="2">FAR1</strain>
    </source>
</reference>
<feature type="compositionally biased region" description="Pro residues" evidence="1">
    <location>
        <begin position="176"/>
        <end position="187"/>
    </location>
</feature>
<dbReference type="AlphaFoldDB" id="A0A182Q1U5"/>
<dbReference type="Proteomes" id="UP000075886">
    <property type="component" value="Unassembled WGS sequence"/>
</dbReference>
<evidence type="ECO:0000313" key="2">
    <source>
        <dbReference type="EnsemblMetazoa" id="AFAF001419-PA"/>
    </source>
</evidence>
<keyword evidence="3" id="KW-1185">Reference proteome</keyword>
<protein>
    <submittedName>
        <fullName evidence="2">Uncharacterized protein</fullName>
    </submittedName>
</protein>
<reference evidence="3" key="1">
    <citation type="submission" date="2014-01" db="EMBL/GenBank/DDBJ databases">
        <title>The Genome Sequence of Anopheles farauti FAR1 (V2).</title>
        <authorList>
            <consortium name="The Broad Institute Genomics Platform"/>
            <person name="Neafsey D.E."/>
            <person name="Besansky N."/>
            <person name="Howell P."/>
            <person name="Walton C."/>
            <person name="Young S.K."/>
            <person name="Zeng Q."/>
            <person name="Gargeya S."/>
            <person name="Fitzgerald M."/>
            <person name="Haas B."/>
            <person name="Abouelleil A."/>
            <person name="Allen A.W."/>
            <person name="Alvarado L."/>
            <person name="Arachchi H.M."/>
            <person name="Berlin A.M."/>
            <person name="Chapman S.B."/>
            <person name="Gainer-Dewar J."/>
            <person name="Goldberg J."/>
            <person name="Griggs A."/>
            <person name="Gujja S."/>
            <person name="Hansen M."/>
            <person name="Howarth C."/>
            <person name="Imamovic A."/>
            <person name="Ireland A."/>
            <person name="Larimer J."/>
            <person name="McCowan C."/>
            <person name="Murphy C."/>
            <person name="Pearson M."/>
            <person name="Poon T.W."/>
            <person name="Priest M."/>
            <person name="Roberts A."/>
            <person name="Saif S."/>
            <person name="Shea T."/>
            <person name="Sisk P."/>
            <person name="Sykes S."/>
            <person name="Wortman J."/>
            <person name="Nusbaum C."/>
            <person name="Birren B."/>
        </authorList>
    </citation>
    <scope>NUCLEOTIDE SEQUENCE [LARGE SCALE GENOMIC DNA]</scope>
    <source>
        <strain evidence="3">FAR1</strain>
    </source>
</reference>
<organism evidence="2 3">
    <name type="scientific">Anopheles farauti</name>
    <dbReference type="NCBI Taxonomy" id="69004"/>
    <lineage>
        <taxon>Eukaryota</taxon>
        <taxon>Metazoa</taxon>
        <taxon>Ecdysozoa</taxon>
        <taxon>Arthropoda</taxon>
        <taxon>Hexapoda</taxon>
        <taxon>Insecta</taxon>
        <taxon>Pterygota</taxon>
        <taxon>Neoptera</taxon>
        <taxon>Endopterygota</taxon>
        <taxon>Diptera</taxon>
        <taxon>Nematocera</taxon>
        <taxon>Culicoidea</taxon>
        <taxon>Culicidae</taxon>
        <taxon>Anophelinae</taxon>
        <taxon>Anopheles</taxon>
    </lineage>
</organism>
<feature type="region of interest" description="Disordered" evidence="1">
    <location>
        <begin position="170"/>
        <end position="195"/>
    </location>
</feature>
<dbReference type="VEuPathDB" id="VectorBase:AFAF001419"/>
<proteinExistence type="predicted"/>
<evidence type="ECO:0000313" key="3">
    <source>
        <dbReference type="Proteomes" id="UP000075886"/>
    </source>
</evidence>
<dbReference type="EMBL" id="AXCN02000206">
    <property type="status" value="NOT_ANNOTATED_CDS"/>
    <property type="molecule type" value="Genomic_DNA"/>
</dbReference>
<evidence type="ECO:0000256" key="1">
    <source>
        <dbReference type="SAM" id="MobiDB-lite"/>
    </source>
</evidence>